<dbReference type="RefSeq" id="WP_183266803.1">
    <property type="nucleotide sequence ID" value="NZ_JACHFJ010000009.1"/>
</dbReference>
<sequence length="294" mass="33744">MNQNGHDDDRSIRRIALRILNEDEDEAREELNNIIYSVEDSVQLRTAVYSWSFPVFIIFPALFWVLAISSWTLLRTLGNIFFLMSALCALLPLYAVLSWYRFQYGGGRLRGPREAIYINASDESREKLEKLFAFMQRDSAPKAYYRTKKGLPRYLDHNYTYGSLRVLLLSASPSVRALYLPPSRRRLAEAIKIDAEPDEVIKALNIKPTRRAGPGTKAKYPYVDAALWLIDEPRLKELDLTNRDAAIETITKWLSEWFNLHADASGNVPRGDLLKPSAEKIYERQKKITSPKAG</sequence>
<accession>A0A840VDK4</accession>
<feature type="transmembrane region" description="Helical" evidence="1">
    <location>
        <begin position="80"/>
        <end position="100"/>
    </location>
</feature>
<dbReference type="Proteomes" id="UP000553706">
    <property type="component" value="Unassembled WGS sequence"/>
</dbReference>
<gene>
    <name evidence="2" type="ORF">HNP71_002049</name>
</gene>
<keyword evidence="1" id="KW-1133">Transmembrane helix</keyword>
<evidence type="ECO:0000256" key="1">
    <source>
        <dbReference type="SAM" id="Phobius"/>
    </source>
</evidence>
<dbReference type="EMBL" id="JACHFJ010000009">
    <property type="protein sequence ID" value="MBB5373784.1"/>
    <property type="molecule type" value="Genomic_DNA"/>
</dbReference>
<keyword evidence="1" id="KW-0812">Transmembrane</keyword>
<comment type="caution">
    <text evidence="2">The sequence shown here is derived from an EMBL/GenBank/DDBJ whole genome shotgun (WGS) entry which is preliminary data.</text>
</comment>
<evidence type="ECO:0000313" key="3">
    <source>
        <dbReference type="Proteomes" id="UP000553706"/>
    </source>
</evidence>
<evidence type="ECO:0000313" key="2">
    <source>
        <dbReference type="EMBL" id="MBB5373784.1"/>
    </source>
</evidence>
<name>A0A840VDK4_9PROT</name>
<keyword evidence="3" id="KW-1185">Reference proteome</keyword>
<organism evidence="2 3">
    <name type="scientific">Acidocella aromatica</name>
    <dbReference type="NCBI Taxonomy" id="1303579"/>
    <lineage>
        <taxon>Bacteria</taxon>
        <taxon>Pseudomonadati</taxon>
        <taxon>Pseudomonadota</taxon>
        <taxon>Alphaproteobacteria</taxon>
        <taxon>Acetobacterales</taxon>
        <taxon>Acidocellaceae</taxon>
        <taxon>Acidocella</taxon>
    </lineage>
</organism>
<proteinExistence type="predicted"/>
<feature type="transmembrane region" description="Helical" evidence="1">
    <location>
        <begin position="53"/>
        <end position="74"/>
    </location>
</feature>
<dbReference type="AlphaFoldDB" id="A0A840VDK4"/>
<protein>
    <submittedName>
        <fullName evidence="2">Uncharacterized protein</fullName>
    </submittedName>
</protein>
<reference evidence="2 3" key="1">
    <citation type="submission" date="2020-08" db="EMBL/GenBank/DDBJ databases">
        <title>Genomic Encyclopedia of Type Strains, Phase IV (KMG-IV): sequencing the most valuable type-strain genomes for metagenomic binning, comparative biology and taxonomic classification.</title>
        <authorList>
            <person name="Goeker M."/>
        </authorList>
    </citation>
    <scope>NUCLEOTIDE SEQUENCE [LARGE SCALE GENOMIC DNA]</scope>
    <source>
        <strain evidence="2 3">DSM 27026</strain>
    </source>
</reference>
<keyword evidence="1" id="KW-0472">Membrane</keyword>